<dbReference type="GO" id="GO:1902600">
    <property type="term" value="P:proton transmembrane transport"/>
    <property type="evidence" value="ECO:0007669"/>
    <property type="project" value="InterPro"/>
</dbReference>
<feature type="transmembrane region" description="Helical" evidence="9">
    <location>
        <begin position="273"/>
        <end position="292"/>
    </location>
</feature>
<dbReference type="PROSITE" id="PS51202">
    <property type="entry name" value="RCK_C"/>
    <property type="match status" value="1"/>
</dbReference>
<dbReference type="InterPro" id="IPR038770">
    <property type="entry name" value="Na+/solute_symporter_sf"/>
</dbReference>
<name>A0A1N7NZ31_9BACL</name>
<keyword evidence="3" id="KW-0050">Antiport</keyword>
<feature type="transmembrane region" description="Helical" evidence="9">
    <location>
        <begin position="298"/>
        <end position="321"/>
    </location>
</feature>
<dbReference type="RefSeq" id="WP_076348297.1">
    <property type="nucleotide sequence ID" value="NZ_FTOO01000010.1"/>
</dbReference>
<dbReference type="EMBL" id="FTOO01000010">
    <property type="protein sequence ID" value="SIT03584.1"/>
    <property type="molecule type" value="Genomic_DNA"/>
</dbReference>
<keyword evidence="5 9" id="KW-0812">Transmembrane</keyword>
<keyword evidence="7" id="KW-0406">Ion transport</keyword>
<gene>
    <name evidence="11" type="ORF">SAMN05421799_11089</name>
</gene>
<evidence type="ECO:0000256" key="2">
    <source>
        <dbReference type="ARBA" id="ARBA00022448"/>
    </source>
</evidence>
<dbReference type="PANTHER" id="PTHR32507:SF7">
    <property type="entry name" value="K(+)_H(+) ANTIPORTER NHAP2"/>
    <property type="match status" value="1"/>
</dbReference>
<protein>
    <submittedName>
        <fullName evidence="11">Potassium/proton antiporter, CPA1 family</fullName>
    </submittedName>
</protein>
<dbReference type="Pfam" id="PF00999">
    <property type="entry name" value="Na_H_Exchanger"/>
    <property type="match status" value="1"/>
</dbReference>
<evidence type="ECO:0000256" key="5">
    <source>
        <dbReference type="ARBA" id="ARBA00022692"/>
    </source>
</evidence>
<proteinExistence type="predicted"/>
<dbReference type="InterPro" id="IPR006037">
    <property type="entry name" value="RCK_C"/>
</dbReference>
<dbReference type="GO" id="GO:0015297">
    <property type="term" value="F:antiporter activity"/>
    <property type="evidence" value="ECO:0007669"/>
    <property type="project" value="UniProtKB-KW"/>
</dbReference>
<dbReference type="InterPro" id="IPR036721">
    <property type="entry name" value="RCK_C_sf"/>
</dbReference>
<evidence type="ECO:0000256" key="3">
    <source>
        <dbReference type="ARBA" id="ARBA00022449"/>
    </source>
</evidence>
<dbReference type="Pfam" id="PF02080">
    <property type="entry name" value="TrkA_C"/>
    <property type="match status" value="1"/>
</dbReference>
<keyword evidence="12" id="KW-1185">Reference proteome</keyword>
<keyword evidence="6 9" id="KW-1133">Transmembrane helix</keyword>
<keyword evidence="8 9" id="KW-0472">Membrane</keyword>
<dbReference type="InterPro" id="IPR006153">
    <property type="entry name" value="Cation/H_exchanger_TM"/>
</dbReference>
<dbReference type="Proteomes" id="UP000186156">
    <property type="component" value="Unassembled WGS sequence"/>
</dbReference>
<feature type="transmembrane region" description="Helical" evidence="9">
    <location>
        <begin position="88"/>
        <end position="109"/>
    </location>
</feature>
<reference evidence="12" key="1">
    <citation type="submission" date="2017-01" db="EMBL/GenBank/DDBJ databases">
        <authorList>
            <person name="Varghese N."/>
            <person name="Submissions S."/>
        </authorList>
    </citation>
    <scope>NUCLEOTIDE SEQUENCE [LARGE SCALE GENOMIC DNA]</scope>
    <source>
        <strain evidence="12">DSM 16176</strain>
    </source>
</reference>
<evidence type="ECO:0000256" key="8">
    <source>
        <dbReference type="ARBA" id="ARBA00023136"/>
    </source>
</evidence>
<evidence type="ECO:0000256" key="7">
    <source>
        <dbReference type="ARBA" id="ARBA00023065"/>
    </source>
</evidence>
<dbReference type="Gene3D" id="1.20.1530.20">
    <property type="match status" value="1"/>
</dbReference>
<dbReference type="SUPFAM" id="SSF116726">
    <property type="entry name" value="TrkA C-terminal domain-like"/>
    <property type="match status" value="1"/>
</dbReference>
<evidence type="ECO:0000256" key="1">
    <source>
        <dbReference type="ARBA" id="ARBA00004651"/>
    </source>
</evidence>
<sequence length="492" mass="51385">MSTVSVASVVVAVVLLSGVLIASAHSRVGLPAMVGFVALGCGIAAIDPDLLTAISPDVATNLSSFALAMILFDGGFHTTPARVRRAFWPSISLATVGVLAQSAIMTALAHAVLRLPWLSCAMLGVAASSTDAASVFSVLGNTSLKARLADVLEVESGTNDPMTFFLMTVLIDLAQAGGRGLRPLDVIGLFVAQMGIGLCVGWVIGLLGRRLIAAARLDAPGLYPAVTLAVALLSFGVAQLLEGSGFLAVYLTGVAMAGGEIRERVAVLRFHEGLAWIVQIVMFVALGFFLVPRDFADVAVPGLLFALGAIFVARPAAVWLSTLPFRMSADERWFIAWAGLRGAAPIVLVLFAVEAHVQGYIALVEVVFFVVIVSALLQGTSANWLAERLGLVQATPPESLCELLAIAREAAVMVPVEVTPGSPSAGKRLRDLAFPPGALCYAVVRGGKAVVPRGGTRIREGDHLLVLAHEGALGEIERLFHDDQVGHAEALP</sequence>
<evidence type="ECO:0000313" key="11">
    <source>
        <dbReference type="EMBL" id="SIT03584.1"/>
    </source>
</evidence>
<comment type="subcellular location">
    <subcellularLocation>
        <location evidence="1">Cell membrane</location>
        <topology evidence="1">Multi-pass membrane protein</topology>
    </subcellularLocation>
</comment>
<feature type="transmembrane region" description="Helical" evidence="9">
    <location>
        <begin position="58"/>
        <end position="76"/>
    </location>
</feature>
<evidence type="ECO:0000256" key="6">
    <source>
        <dbReference type="ARBA" id="ARBA00022989"/>
    </source>
</evidence>
<evidence type="ECO:0000256" key="4">
    <source>
        <dbReference type="ARBA" id="ARBA00022475"/>
    </source>
</evidence>
<dbReference type="NCBIfam" id="NF003716">
    <property type="entry name" value="PRK05326.1-3"/>
    <property type="match status" value="1"/>
</dbReference>
<dbReference type="GO" id="GO:0008324">
    <property type="term" value="F:monoatomic cation transmembrane transporter activity"/>
    <property type="evidence" value="ECO:0007669"/>
    <property type="project" value="InterPro"/>
</dbReference>
<dbReference type="GO" id="GO:0006813">
    <property type="term" value="P:potassium ion transport"/>
    <property type="evidence" value="ECO:0007669"/>
    <property type="project" value="InterPro"/>
</dbReference>
<keyword evidence="2" id="KW-0813">Transport</keyword>
<feature type="transmembrane region" description="Helical" evidence="9">
    <location>
        <begin position="6"/>
        <end position="23"/>
    </location>
</feature>
<feature type="transmembrane region" description="Helical" evidence="9">
    <location>
        <begin position="333"/>
        <end position="353"/>
    </location>
</feature>
<feature type="transmembrane region" description="Helical" evidence="9">
    <location>
        <begin position="187"/>
        <end position="208"/>
    </location>
</feature>
<accession>A0A1N7NZ31</accession>
<dbReference type="PANTHER" id="PTHR32507">
    <property type="entry name" value="NA(+)/H(+) ANTIPORTER 1"/>
    <property type="match status" value="1"/>
</dbReference>
<keyword evidence="4" id="KW-1003">Cell membrane</keyword>
<dbReference type="OrthoDB" id="9810759at2"/>
<evidence type="ECO:0000313" key="12">
    <source>
        <dbReference type="Proteomes" id="UP000186156"/>
    </source>
</evidence>
<dbReference type="Gene3D" id="3.30.70.1450">
    <property type="entry name" value="Regulator of K+ conductance, C-terminal domain"/>
    <property type="match status" value="1"/>
</dbReference>
<feature type="transmembrane region" description="Helical" evidence="9">
    <location>
        <begin position="220"/>
        <end position="238"/>
    </location>
</feature>
<dbReference type="AlphaFoldDB" id="A0A1N7NZ31"/>
<feature type="transmembrane region" description="Helical" evidence="9">
    <location>
        <begin position="28"/>
        <end position="46"/>
    </location>
</feature>
<dbReference type="GO" id="GO:0005886">
    <property type="term" value="C:plasma membrane"/>
    <property type="evidence" value="ECO:0007669"/>
    <property type="project" value="UniProtKB-SubCell"/>
</dbReference>
<dbReference type="NCBIfam" id="NF003715">
    <property type="entry name" value="PRK05326.1-2"/>
    <property type="match status" value="1"/>
</dbReference>
<evidence type="ECO:0000256" key="9">
    <source>
        <dbReference type="SAM" id="Phobius"/>
    </source>
</evidence>
<evidence type="ECO:0000259" key="10">
    <source>
        <dbReference type="PROSITE" id="PS51202"/>
    </source>
</evidence>
<dbReference type="STRING" id="252246.SAMN05421799_11089"/>
<organism evidence="11 12">
    <name type="scientific">Alicyclobacillus vulcanalis</name>
    <dbReference type="NCBI Taxonomy" id="252246"/>
    <lineage>
        <taxon>Bacteria</taxon>
        <taxon>Bacillati</taxon>
        <taxon>Bacillota</taxon>
        <taxon>Bacilli</taxon>
        <taxon>Bacillales</taxon>
        <taxon>Alicyclobacillaceae</taxon>
        <taxon>Alicyclobacillus</taxon>
    </lineage>
</organism>
<feature type="domain" description="RCK C-terminal" evidence="10">
    <location>
        <begin position="401"/>
        <end position="482"/>
    </location>
</feature>
<feature type="transmembrane region" description="Helical" evidence="9">
    <location>
        <begin position="359"/>
        <end position="377"/>
    </location>
</feature>